<keyword evidence="1" id="KW-0472">Membrane</keyword>
<reference evidence="2" key="1">
    <citation type="journal article" date="2014" name="Genome Announc.">
        <title>Draft Genome Sequences of Three Alkaliphilic Bacillus Strains, Bacillus wakoensis JCM 9140T, Bacillus akibai JCM 9157T, and Bacillus hemicellulosilyticus JCM 9152T.</title>
        <authorList>
            <person name="Yuki M."/>
            <person name="Oshima K."/>
            <person name="Suda W."/>
            <person name="Oshida Y."/>
            <person name="Kitamura K."/>
            <person name="Iida T."/>
            <person name="Hattori M."/>
            <person name="Ohkuma M."/>
        </authorList>
    </citation>
    <scope>NUCLEOTIDE SEQUENCE [LARGE SCALE GENOMIC DNA]</scope>
    <source>
        <strain evidence="2">JCM 9140</strain>
    </source>
</reference>
<evidence type="ECO:0000313" key="3">
    <source>
        <dbReference type="Proteomes" id="UP000018890"/>
    </source>
</evidence>
<comment type="caution">
    <text evidence="2">The sequence shown here is derived from an EMBL/GenBank/DDBJ whole genome shotgun (WGS) entry which is preliminary data.</text>
</comment>
<keyword evidence="3" id="KW-1185">Reference proteome</keyword>
<gene>
    <name evidence="2" type="ORF">JCM9140_4702</name>
</gene>
<dbReference type="Proteomes" id="UP000018890">
    <property type="component" value="Unassembled WGS sequence"/>
</dbReference>
<dbReference type="STRING" id="1236970.JCM9140_4702"/>
<dbReference type="AlphaFoldDB" id="W4QAS4"/>
<keyword evidence="1" id="KW-1133">Transmembrane helix</keyword>
<feature type="transmembrane region" description="Helical" evidence="1">
    <location>
        <begin position="88"/>
        <end position="106"/>
    </location>
</feature>
<organism evidence="2 3">
    <name type="scientific">Halalkalibacter wakoensis JCM 9140</name>
    <dbReference type="NCBI Taxonomy" id="1236970"/>
    <lineage>
        <taxon>Bacteria</taxon>
        <taxon>Bacillati</taxon>
        <taxon>Bacillota</taxon>
        <taxon>Bacilli</taxon>
        <taxon>Bacillales</taxon>
        <taxon>Bacillaceae</taxon>
        <taxon>Halalkalibacter</taxon>
    </lineage>
</organism>
<feature type="transmembrane region" description="Helical" evidence="1">
    <location>
        <begin position="118"/>
        <end position="137"/>
    </location>
</feature>
<evidence type="ECO:0000256" key="1">
    <source>
        <dbReference type="SAM" id="Phobius"/>
    </source>
</evidence>
<dbReference type="EMBL" id="BAUT01000110">
    <property type="protein sequence ID" value="GAE28464.1"/>
    <property type="molecule type" value="Genomic_DNA"/>
</dbReference>
<keyword evidence="1" id="KW-0812">Transmembrane</keyword>
<accession>W4QAS4</accession>
<name>W4QAS4_9BACI</name>
<feature type="transmembrane region" description="Helical" evidence="1">
    <location>
        <begin position="63"/>
        <end position="82"/>
    </location>
</feature>
<sequence>MHIILSLFVFYLNLRKNTYKNLPTFLPSILYVMFFNSVYYYFFKYFLLWEFKSSSIKVKPLRALYIFFVMPHVILLYLSGVPSRTKHYLVYLFKWVVLSSIIEALFKLTRTITFSHGWTLIWSFCIYLKMYLFSYLFLKKPVGTMKVTIASLICFLYVFNPPISKGFFEGPLLKLLMRFTPNKWRKGCVLKIGE</sequence>
<proteinExistence type="predicted"/>
<protein>
    <submittedName>
        <fullName evidence="2">Uncharacterized protein</fullName>
    </submittedName>
</protein>
<evidence type="ECO:0000313" key="2">
    <source>
        <dbReference type="EMBL" id="GAE28464.1"/>
    </source>
</evidence>
<feature type="transmembrane region" description="Helical" evidence="1">
    <location>
        <begin position="25"/>
        <end position="42"/>
    </location>
</feature>